<reference evidence="1 2" key="1">
    <citation type="journal article" date="2019" name="Appl. Environ. Microbiol.">
        <title>Co-occurrence of broad and narrow host-range viruses infecting the toxic bloom-forming cyanobacterium Microcystis aeruginosa.</title>
        <authorList>
            <person name="Morimoto D."/>
            <person name="Tominaga K."/>
            <person name="Nishimura Y."/>
            <person name="Yoshida N."/>
            <person name="Kimura S."/>
            <person name="Sako Y."/>
            <person name="Yoshida T."/>
        </authorList>
    </citation>
    <scope>NUCLEOTIDE SEQUENCE [LARGE SCALE GENOMIC DNA]</scope>
    <source>
        <strain evidence="1 2">11-30S32</strain>
    </source>
</reference>
<protein>
    <recommendedName>
        <fullName evidence="3">DUF104 domain-containing protein</fullName>
    </recommendedName>
</protein>
<dbReference type="Proteomes" id="UP000321223">
    <property type="component" value="Unassembled WGS sequence"/>
</dbReference>
<sequence>MNQTLQATYHDDNLILEKRLDSRSEGQQLTIILVDSEPTESDFAEQRRQFLDWAKQYSNQLPADYKFNREEAHE</sequence>
<gene>
    <name evidence="1" type="ORF">MAE30S32_09390</name>
</gene>
<dbReference type="RefSeq" id="WP_147069252.1">
    <property type="nucleotide sequence ID" value="NZ_BHVU01000035.1"/>
</dbReference>
<evidence type="ECO:0000313" key="1">
    <source>
        <dbReference type="EMBL" id="GCA92287.1"/>
    </source>
</evidence>
<organism evidence="1 2">
    <name type="scientific">Microcystis aeruginosa 11-30S32</name>
    <dbReference type="NCBI Taxonomy" id="2358142"/>
    <lineage>
        <taxon>Bacteria</taxon>
        <taxon>Bacillati</taxon>
        <taxon>Cyanobacteriota</taxon>
        <taxon>Cyanophyceae</taxon>
        <taxon>Oscillatoriophycideae</taxon>
        <taxon>Chroococcales</taxon>
        <taxon>Microcystaceae</taxon>
        <taxon>Microcystis</taxon>
    </lineage>
</organism>
<comment type="caution">
    <text evidence="1">The sequence shown here is derived from an EMBL/GenBank/DDBJ whole genome shotgun (WGS) entry which is preliminary data.</text>
</comment>
<evidence type="ECO:0008006" key="3">
    <source>
        <dbReference type="Google" id="ProtNLM"/>
    </source>
</evidence>
<proteinExistence type="predicted"/>
<name>A0A510PER9_MICAE</name>
<evidence type="ECO:0000313" key="2">
    <source>
        <dbReference type="Proteomes" id="UP000321223"/>
    </source>
</evidence>
<accession>A0A510PER9</accession>
<dbReference type="AlphaFoldDB" id="A0A510PER9"/>
<dbReference type="EMBL" id="BHVU01000035">
    <property type="protein sequence ID" value="GCA92287.1"/>
    <property type="molecule type" value="Genomic_DNA"/>
</dbReference>